<dbReference type="InterPro" id="IPR007809">
    <property type="entry name" value="FlgN-like"/>
</dbReference>
<dbReference type="RefSeq" id="WP_125137650.1">
    <property type="nucleotide sequence ID" value="NZ_LR130778.1"/>
</dbReference>
<accession>A0A3P7P4N5</accession>
<dbReference type="EMBL" id="LR130778">
    <property type="protein sequence ID" value="VDN48530.1"/>
    <property type="molecule type" value="Genomic_DNA"/>
</dbReference>
<dbReference type="InterPro" id="IPR036679">
    <property type="entry name" value="FlgN-like_sf"/>
</dbReference>
<evidence type="ECO:0008006" key="4">
    <source>
        <dbReference type="Google" id="ProtNLM"/>
    </source>
</evidence>
<evidence type="ECO:0000256" key="1">
    <source>
        <dbReference type="ARBA" id="ARBA00022795"/>
    </source>
</evidence>
<name>A0A3P7P4N5_9FIRM</name>
<dbReference type="OrthoDB" id="2049621at2"/>
<dbReference type="SUPFAM" id="SSF140566">
    <property type="entry name" value="FlgN-like"/>
    <property type="match status" value="1"/>
</dbReference>
<sequence length="170" mass="19114">MASLIEDLIGILEEETGCYRLLLEVANNKKDVIINGDLPGLQELTKQEQELAGLLLRLEKKRISIIEDICLVTNKAPGEMTIARLIELLEGQKEEQGKLISVTQHLTQVLEPLREMNKINEQLIGQSLEFVEFTMNAIQSSKEPITSASYKPKGKGYQQANNTNFFDAKQ</sequence>
<dbReference type="KEGG" id="cbar:PATL70BA_2628"/>
<organism evidence="2 3">
    <name type="scientific">Petrocella atlantisensis</name>
    <dbReference type="NCBI Taxonomy" id="2173034"/>
    <lineage>
        <taxon>Bacteria</taxon>
        <taxon>Bacillati</taxon>
        <taxon>Bacillota</taxon>
        <taxon>Clostridia</taxon>
        <taxon>Lachnospirales</taxon>
        <taxon>Vallitaleaceae</taxon>
        <taxon>Petrocella</taxon>
    </lineage>
</organism>
<evidence type="ECO:0000313" key="2">
    <source>
        <dbReference type="EMBL" id="VDN48530.1"/>
    </source>
</evidence>
<dbReference type="Pfam" id="PF05130">
    <property type="entry name" value="FlgN"/>
    <property type="match status" value="1"/>
</dbReference>
<dbReference type="Proteomes" id="UP000279029">
    <property type="component" value="Chromosome"/>
</dbReference>
<keyword evidence="3" id="KW-1185">Reference proteome</keyword>
<keyword evidence="1" id="KW-1005">Bacterial flagellum biogenesis</keyword>
<protein>
    <recommendedName>
        <fullName evidence="4">Flagellar protein FlgN</fullName>
    </recommendedName>
</protein>
<evidence type="ECO:0000313" key="3">
    <source>
        <dbReference type="Proteomes" id="UP000279029"/>
    </source>
</evidence>
<dbReference type="AlphaFoldDB" id="A0A3P7P4N5"/>
<gene>
    <name evidence="2" type="ORF">PATL70BA_2628</name>
</gene>
<reference evidence="2 3" key="1">
    <citation type="submission" date="2018-09" db="EMBL/GenBank/DDBJ databases">
        <authorList>
            <person name="Postec A."/>
        </authorList>
    </citation>
    <scope>NUCLEOTIDE SEQUENCE [LARGE SCALE GENOMIC DNA]</scope>
    <source>
        <strain evidence="2">70B-A</strain>
    </source>
</reference>
<dbReference type="Gene3D" id="1.20.58.300">
    <property type="entry name" value="FlgN-like"/>
    <property type="match status" value="1"/>
</dbReference>
<dbReference type="GO" id="GO:0044780">
    <property type="term" value="P:bacterial-type flagellum assembly"/>
    <property type="evidence" value="ECO:0007669"/>
    <property type="project" value="InterPro"/>
</dbReference>
<proteinExistence type="predicted"/>